<dbReference type="RefSeq" id="WP_073598670.1">
    <property type="nucleotide sequence ID" value="NZ_MRCB01000004.1"/>
</dbReference>
<name>A0A1U7HNU6_9CYAN</name>
<dbReference type="AlphaFoldDB" id="A0A1U7HNU6"/>
<evidence type="ECO:0000313" key="1">
    <source>
        <dbReference type="EMBL" id="OKH25262.1"/>
    </source>
</evidence>
<dbReference type="Proteomes" id="UP000186868">
    <property type="component" value="Unassembled WGS sequence"/>
</dbReference>
<evidence type="ECO:0008006" key="3">
    <source>
        <dbReference type="Google" id="ProtNLM"/>
    </source>
</evidence>
<reference evidence="1 2" key="1">
    <citation type="submission" date="2016-11" db="EMBL/GenBank/DDBJ databases">
        <title>Draft Genome Sequences of Nine Cyanobacterial Strains from Diverse Habitats.</title>
        <authorList>
            <person name="Zhu T."/>
            <person name="Hou S."/>
            <person name="Lu X."/>
            <person name="Hess W.R."/>
        </authorList>
    </citation>
    <scope>NUCLEOTIDE SEQUENCE [LARGE SCALE GENOMIC DNA]</scope>
    <source>
        <strain evidence="1 2">NIES-593</strain>
    </source>
</reference>
<accession>A0A1U7HNU6</accession>
<evidence type="ECO:0000313" key="2">
    <source>
        <dbReference type="Proteomes" id="UP000186868"/>
    </source>
</evidence>
<dbReference type="OrthoDB" id="487705at2"/>
<dbReference type="Pfam" id="PF17275">
    <property type="entry name" value="DUF5340"/>
    <property type="match status" value="1"/>
</dbReference>
<sequence>MEPLPLPSHIHYELLLQLLERQTLFAANQNPVLRDQVQQLIATLRKAFAQQKQLEATCQQTYVSFEHRWSLNSGCPGESPDLLAAQTKQSEES</sequence>
<dbReference type="EMBL" id="MRCB01000004">
    <property type="protein sequence ID" value="OKH25262.1"/>
    <property type="molecule type" value="Genomic_DNA"/>
</dbReference>
<protein>
    <recommendedName>
        <fullName evidence="3">DUF5340 domain-containing protein</fullName>
    </recommendedName>
</protein>
<keyword evidence="2" id="KW-1185">Reference proteome</keyword>
<comment type="caution">
    <text evidence="1">The sequence shown here is derived from an EMBL/GenBank/DDBJ whole genome shotgun (WGS) entry which is preliminary data.</text>
</comment>
<proteinExistence type="predicted"/>
<dbReference type="STRING" id="1921803.NIES593_05775"/>
<organism evidence="1 2">
    <name type="scientific">Hydrococcus rivularis NIES-593</name>
    <dbReference type="NCBI Taxonomy" id="1921803"/>
    <lineage>
        <taxon>Bacteria</taxon>
        <taxon>Bacillati</taxon>
        <taxon>Cyanobacteriota</taxon>
        <taxon>Cyanophyceae</taxon>
        <taxon>Pleurocapsales</taxon>
        <taxon>Hydrococcaceae</taxon>
        <taxon>Hydrococcus</taxon>
    </lineage>
</organism>
<dbReference type="InterPro" id="IPR035228">
    <property type="entry name" value="DUF5340"/>
</dbReference>
<gene>
    <name evidence="1" type="ORF">NIES593_05775</name>
</gene>